<feature type="transmembrane region" description="Helical" evidence="8">
    <location>
        <begin position="190"/>
        <end position="211"/>
    </location>
</feature>
<evidence type="ECO:0000256" key="4">
    <source>
        <dbReference type="ARBA" id="ARBA00022475"/>
    </source>
</evidence>
<dbReference type="InterPro" id="IPR038770">
    <property type="entry name" value="Na+/solute_symporter_sf"/>
</dbReference>
<evidence type="ECO:0000256" key="7">
    <source>
        <dbReference type="ARBA" id="ARBA00023136"/>
    </source>
</evidence>
<keyword evidence="6 8" id="KW-1133">Transmembrane helix</keyword>
<evidence type="ECO:0000256" key="3">
    <source>
        <dbReference type="ARBA" id="ARBA00022448"/>
    </source>
</evidence>
<keyword evidence="5 8" id="KW-0812">Transmembrane</keyword>
<name>A0A1T4KIR0_9FIRM</name>
<gene>
    <name evidence="9" type="ORF">SAMN02745110_00402</name>
</gene>
<keyword evidence="4" id="KW-1003">Cell membrane</keyword>
<evidence type="ECO:0000256" key="1">
    <source>
        <dbReference type="ARBA" id="ARBA00004651"/>
    </source>
</evidence>
<feature type="transmembrane region" description="Helical" evidence="8">
    <location>
        <begin position="36"/>
        <end position="55"/>
    </location>
</feature>
<dbReference type="AlphaFoldDB" id="A0A1T4KIR0"/>
<dbReference type="InterPro" id="IPR004776">
    <property type="entry name" value="Mem_transp_PIN-like"/>
</dbReference>
<feature type="transmembrane region" description="Helical" evidence="8">
    <location>
        <begin position="280"/>
        <end position="303"/>
    </location>
</feature>
<protein>
    <submittedName>
        <fullName evidence="9">Membrane transport protein</fullName>
    </submittedName>
</protein>
<evidence type="ECO:0000313" key="10">
    <source>
        <dbReference type="Proteomes" id="UP000189857"/>
    </source>
</evidence>
<feature type="transmembrane region" description="Helical" evidence="8">
    <location>
        <begin position="100"/>
        <end position="121"/>
    </location>
</feature>
<keyword evidence="10" id="KW-1185">Reference proteome</keyword>
<feature type="transmembrane region" description="Helical" evidence="8">
    <location>
        <begin position="247"/>
        <end position="268"/>
    </location>
</feature>
<keyword evidence="3" id="KW-0813">Transport</keyword>
<comment type="similarity">
    <text evidence="2">Belongs to the auxin efflux carrier (TC 2.A.69) family.</text>
</comment>
<dbReference type="PANTHER" id="PTHR36838">
    <property type="entry name" value="AUXIN EFFLUX CARRIER FAMILY PROTEIN"/>
    <property type="match status" value="1"/>
</dbReference>
<dbReference type="Proteomes" id="UP000189857">
    <property type="component" value="Unassembled WGS sequence"/>
</dbReference>
<dbReference type="Pfam" id="PF03547">
    <property type="entry name" value="Mem_trans"/>
    <property type="match status" value="1"/>
</dbReference>
<dbReference type="Gene3D" id="1.20.1530.20">
    <property type="match status" value="2"/>
</dbReference>
<comment type="subcellular location">
    <subcellularLocation>
        <location evidence="1">Cell membrane</location>
        <topology evidence="1">Multi-pass membrane protein</topology>
    </subcellularLocation>
</comment>
<evidence type="ECO:0000256" key="6">
    <source>
        <dbReference type="ARBA" id="ARBA00022989"/>
    </source>
</evidence>
<dbReference type="GO" id="GO:0005886">
    <property type="term" value="C:plasma membrane"/>
    <property type="evidence" value="ECO:0007669"/>
    <property type="project" value="UniProtKB-SubCell"/>
</dbReference>
<accession>A0A1T4KIR0</accession>
<feature type="transmembrane region" description="Helical" evidence="8">
    <location>
        <begin position="161"/>
        <end position="178"/>
    </location>
</feature>
<reference evidence="9 10" key="1">
    <citation type="submission" date="2017-02" db="EMBL/GenBank/DDBJ databases">
        <authorList>
            <person name="Peterson S.W."/>
        </authorList>
    </citation>
    <scope>NUCLEOTIDE SEQUENCE [LARGE SCALE GENOMIC DNA]</scope>
    <source>
        <strain evidence="9 10">ATCC 17233</strain>
    </source>
</reference>
<feature type="transmembrane region" description="Helical" evidence="8">
    <location>
        <begin position="6"/>
        <end position="24"/>
    </location>
</feature>
<evidence type="ECO:0000313" key="9">
    <source>
        <dbReference type="EMBL" id="SJZ42281.1"/>
    </source>
</evidence>
<dbReference type="PANTHER" id="PTHR36838:SF1">
    <property type="entry name" value="SLR1864 PROTEIN"/>
    <property type="match status" value="1"/>
</dbReference>
<feature type="transmembrane region" description="Helical" evidence="8">
    <location>
        <begin position="67"/>
        <end position="88"/>
    </location>
</feature>
<feature type="transmembrane region" description="Helical" evidence="8">
    <location>
        <begin position="223"/>
        <end position="241"/>
    </location>
</feature>
<dbReference type="GO" id="GO:0055085">
    <property type="term" value="P:transmembrane transport"/>
    <property type="evidence" value="ECO:0007669"/>
    <property type="project" value="InterPro"/>
</dbReference>
<evidence type="ECO:0000256" key="8">
    <source>
        <dbReference type="SAM" id="Phobius"/>
    </source>
</evidence>
<dbReference type="EMBL" id="FUXA01000004">
    <property type="protein sequence ID" value="SJZ42281.1"/>
    <property type="molecule type" value="Genomic_DNA"/>
</dbReference>
<keyword evidence="7 8" id="KW-0472">Membrane</keyword>
<evidence type="ECO:0000256" key="2">
    <source>
        <dbReference type="ARBA" id="ARBA00010145"/>
    </source>
</evidence>
<dbReference type="OrthoDB" id="9798064at2"/>
<dbReference type="RefSeq" id="WP_078786083.1">
    <property type="nucleotide sequence ID" value="NZ_CACZYW010000003.1"/>
</dbReference>
<sequence length="307" mass="33743">MSSEIVLQQMGVITILVAIGIYLYKRKTIDDTVSQKLSVIIMDICNPALILASILSGNITATHKDLITALILGASFYAGLIILGFILPKILRCDKYSSRFYNLMTIYTNVGFIGLPVARAILPENAILYVIVCNVMYSLLFYTHGLVVLSNGKEKMKFSKIFSPGTITAILALVVFWFDYKPPRIINDSISFIGNATVFLSMTLLGVSIARSNFIKGFKNIRIWLYIAIRMIIVPIGLFFALKAMKFNSVTILGLCLMAAMPVGNLPLIQSEKMGEDTEILSNAIAISTIVSIISITVLMSVFSANV</sequence>
<proteinExistence type="inferred from homology"/>
<evidence type="ECO:0000256" key="5">
    <source>
        <dbReference type="ARBA" id="ARBA00022692"/>
    </source>
</evidence>
<feature type="transmembrane region" description="Helical" evidence="8">
    <location>
        <begin position="127"/>
        <end position="149"/>
    </location>
</feature>
<organism evidence="9 10">
    <name type="scientific">Eubacterium ruminantium</name>
    <dbReference type="NCBI Taxonomy" id="42322"/>
    <lineage>
        <taxon>Bacteria</taxon>
        <taxon>Bacillati</taxon>
        <taxon>Bacillota</taxon>
        <taxon>Clostridia</taxon>
        <taxon>Eubacteriales</taxon>
        <taxon>Eubacteriaceae</taxon>
        <taxon>Eubacterium</taxon>
    </lineage>
</organism>